<feature type="transmembrane region" description="Helical" evidence="7">
    <location>
        <begin position="121"/>
        <end position="142"/>
    </location>
</feature>
<comment type="subcellular location">
    <subcellularLocation>
        <location evidence="1 7">Cell membrane</location>
        <topology evidence="1 7">Multi-pass membrane protein</topology>
    </subcellularLocation>
</comment>
<evidence type="ECO:0000256" key="7">
    <source>
        <dbReference type="RuleBase" id="RU363032"/>
    </source>
</evidence>
<dbReference type="InterPro" id="IPR035906">
    <property type="entry name" value="MetI-like_sf"/>
</dbReference>
<dbReference type="GO" id="GO:0005886">
    <property type="term" value="C:plasma membrane"/>
    <property type="evidence" value="ECO:0007669"/>
    <property type="project" value="UniProtKB-SubCell"/>
</dbReference>
<dbReference type="InterPro" id="IPR050366">
    <property type="entry name" value="BP-dependent_transpt_permease"/>
</dbReference>
<keyword evidence="5 7" id="KW-1133">Transmembrane helix</keyword>
<dbReference type="Pfam" id="PF00528">
    <property type="entry name" value="BPD_transp_1"/>
    <property type="match status" value="1"/>
</dbReference>
<evidence type="ECO:0000256" key="6">
    <source>
        <dbReference type="ARBA" id="ARBA00023136"/>
    </source>
</evidence>
<dbReference type="PANTHER" id="PTHR43386">
    <property type="entry name" value="OLIGOPEPTIDE TRANSPORT SYSTEM PERMEASE PROTEIN APPC"/>
    <property type="match status" value="1"/>
</dbReference>
<dbReference type="AlphaFoldDB" id="A0A2A6FCB5"/>
<feature type="transmembrane region" description="Helical" evidence="7">
    <location>
        <begin position="46"/>
        <end position="69"/>
    </location>
</feature>
<evidence type="ECO:0000313" key="9">
    <source>
        <dbReference type="EMBL" id="PDQ19058.1"/>
    </source>
</evidence>
<proteinExistence type="inferred from homology"/>
<comment type="caution">
    <text evidence="9">The sequence shown here is derived from an EMBL/GenBank/DDBJ whole genome shotgun (WGS) entry which is preliminary data.</text>
</comment>
<dbReference type="PROSITE" id="PS50928">
    <property type="entry name" value="ABC_TM1"/>
    <property type="match status" value="1"/>
</dbReference>
<dbReference type="InterPro" id="IPR000515">
    <property type="entry name" value="MetI-like"/>
</dbReference>
<evidence type="ECO:0000256" key="4">
    <source>
        <dbReference type="ARBA" id="ARBA00022692"/>
    </source>
</evidence>
<evidence type="ECO:0000256" key="3">
    <source>
        <dbReference type="ARBA" id="ARBA00022475"/>
    </source>
</evidence>
<name>A0A2A6FCB5_9HYPH</name>
<evidence type="ECO:0000259" key="8">
    <source>
        <dbReference type="PROSITE" id="PS50928"/>
    </source>
</evidence>
<keyword evidence="2 7" id="KW-0813">Transport</keyword>
<protein>
    <submittedName>
        <fullName evidence="9">Peptide ABC transporter permease</fullName>
    </submittedName>
</protein>
<feature type="transmembrane region" description="Helical" evidence="7">
    <location>
        <begin position="353"/>
        <end position="375"/>
    </location>
</feature>
<feature type="transmembrane region" description="Helical" evidence="7">
    <location>
        <begin position="311"/>
        <end position="333"/>
    </location>
</feature>
<feature type="transmembrane region" description="Helical" evidence="7">
    <location>
        <begin position="186"/>
        <end position="208"/>
    </location>
</feature>
<keyword evidence="3" id="KW-1003">Cell membrane</keyword>
<evidence type="ECO:0000256" key="1">
    <source>
        <dbReference type="ARBA" id="ARBA00004651"/>
    </source>
</evidence>
<dbReference type="Gene3D" id="1.10.3720.10">
    <property type="entry name" value="MetI-like"/>
    <property type="match status" value="1"/>
</dbReference>
<evidence type="ECO:0000256" key="2">
    <source>
        <dbReference type="ARBA" id="ARBA00022448"/>
    </source>
</evidence>
<dbReference type="CDD" id="cd06261">
    <property type="entry name" value="TM_PBP2"/>
    <property type="match status" value="1"/>
</dbReference>
<organism evidence="9 10">
    <name type="scientific">Mesorhizobium sanjuanii</name>
    <dbReference type="NCBI Taxonomy" id="2037900"/>
    <lineage>
        <taxon>Bacteria</taxon>
        <taxon>Pseudomonadati</taxon>
        <taxon>Pseudomonadota</taxon>
        <taxon>Alphaproteobacteria</taxon>
        <taxon>Hyphomicrobiales</taxon>
        <taxon>Phyllobacteriaceae</taxon>
        <taxon>Mesorhizobium</taxon>
    </lineage>
</organism>
<keyword evidence="10" id="KW-1185">Reference proteome</keyword>
<feature type="transmembrane region" description="Helical" evidence="7">
    <location>
        <begin position="154"/>
        <end position="174"/>
    </location>
</feature>
<feature type="transmembrane region" description="Helical" evidence="7">
    <location>
        <begin position="6"/>
        <end position="34"/>
    </location>
</feature>
<evidence type="ECO:0000256" key="5">
    <source>
        <dbReference type="ARBA" id="ARBA00022989"/>
    </source>
</evidence>
<dbReference type="RefSeq" id="WP_097575689.1">
    <property type="nucleotide sequence ID" value="NZ_NWQG01000153.1"/>
</dbReference>
<reference evidence="9 10" key="1">
    <citation type="submission" date="2017-09" db="EMBL/GenBank/DDBJ databases">
        <title>Mesorhizobum sanjuanii sp. nov. isolated from nodules of Lotus tenuis in saline-alkaline lowlands of Flooding Pampa.</title>
        <authorList>
            <person name="Sannazzaro A.I."/>
            <person name="Torres Tejerizo G.A."/>
            <person name="Fontana F."/>
            <person name="Cumpa Velazquez L.M."/>
            <person name="Hansen L."/>
            <person name="Pistorio M."/>
            <person name="Estrella M.J."/>
        </authorList>
    </citation>
    <scope>NUCLEOTIDE SEQUENCE [LARGE SCALE GENOMIC DNA]</scope>
    <source>
        <strain evidence="9 10">BSA136</strain>
    </source>
</reference>
<dbReference type="Proteomes" id="UP000219182">
    <property type="component" value="Unassembled WGS sequence"/>
</dbReference>
<gene>
    <name evidence="9" type="ORF">CN311_21370</name>
</gene>
<comment type="similarity">
    <text evidence="7">Belongs to the binding-protein-dependent transport system permease family.</text>
</comment>
<keyword evidence="4 7" id="KW-0812">Transmembrane</keyword>
<feature type="transmembrane region" description="Helical" evidence="7">
    <location>
        <begin position="250"/>
        <end position="268"/>
    </location>
</feature>
<dbReference type="GO" id="GO:0055085">
    <property type="term" value="P:transmembrane transport"/>
    <property type="evidence" value="ECO:0007669"/>
    <property type="project" value="InterPro"/>
</dbReference>
<sequence>MQVEYIGAFNIVLGVLARFWPVWVALAIVMGASFLYKKKLGLYGQLFDSGVGIVGVGICLFWLFTAIFASTVAPFDPLAQIPIMKDALPGAIEPKSGLIYLFGGDKLARDVFSRMVYGSQIVLIIAPAATGFALMVGITLGLPAGYYGGKIDTVLSFLANLVLAFPVILLFYLLVTPGIMETPIPYGLAGIFFLFPIIFFSVLFWTRYKNRPDRLYILLGLTLIIGGWVYTGLVFDRDPLKIIHIDPNQLNIFVAVVFASSPGVFRIVRGLVMDIKTRDYVAAAQTRGESPWYIMLWEILPNARGPLIVDACLRIGYTTILLGTLGYFGLGLAPESPDWGTAIKDASRLLRSFIHPALPPTIALMSFVLGLNLLADSLREQSMKD</sequence>
<keyword evidence="6 7" id="KW-0472">Membrane</keyword>
<dbReference type="EMBL" id="NWQG01000153">
    <property type="protein sequence ID" value="PDQ19058.1"/>
    <property type="molecule type" value="Genomic_DNA"/>
</dbReference>
<dbReference type="PANTHER" id="PTHR43386:SF25">
    <property type="entry name" value="PEPTIDE ABC TRANSPORTER PERMEASE PROTEIN"/>
    <property type="match status" value="1"/>
</dbReference>
<feature type="domain" description="ABC transmembrane type-1" evidence="8">
    <location>
        <begin position="119"/>
        <end position="375"/>
    </location>
</feature>
<evidence type="ECO:0000313" key="10">
    <source>
        <dbReference type="Proteomes" id="UP000219182"/>
    </source>
</evidence>
<accession>A0A2A6FCB5</accession>
<feature type="transmembrane region" description="Helical" evidence="7">
    <location>
        <begin position="215"/>
        <end position="235"/>
    </location>
</feature>
<dbReference type="SUPFAM" id="SSF161098">
    <property type="entry name" value="MetI-like"/>
    <property type="match status" value="1"/>
</dbReference>